<name>A0ABX1YW71_9BACL</name>
<dbReference type="Gene3D" id="3.30.420.40">
    <property type="match status" value="2"/>
</dbReference>
<keyword evidence="3" id="KW-1185">Reference proteome</keyword>
<gene>
    <name evidence="2" type="ORF">GC102_06170</name>
</gene>
<sequence>MTILAAIDIGGTKCAVSLGAVEQDRVTILEKISFTTPSNPKVAMDDITAALETVISRHSEQTPAAIGISCGGPLNSEAGRILSPPNLPGWDNIDVITPFRARFGIPVGLQNDANACALAEWRFGAGKGCRNMIFLTFGTGMGAGLILNGQLYRGTNDMAGEVGHVRLEADGPLGYGKEGSFEGFCSGGGIAKLAQTMTIKAIQEDKAPSFCKNMNELAGLSAETVGKAAQEGDPLARHVFILVGRRLGQGLAMLVDVLNPERIVIGSIYGRQQELLEPIVMTTLRQEALSLSLDVCEIVPAGLGEQVGDYAGLSVAMEMFEKRAGE</sequence>
<accession>A0ABX1YW71</accession>
<dbReference type="InterPro" id="IPR043129">
    <property type="entry name" value="ATPase_NBD"/>
</dbReference>
<dbReference type="InterPro" id="IPR000600">
    <property type="entry name" value="ROK"/>
</dbReference>
<dbReference type="PANTHER" id="PTHR18964:SF149">
    <property type="entry name" value="BIFUNCTIONAL UDP-N-ACETYLGLUCOSAMINE 2-EPIMERASE_N-ACETYLMANNOSAMINE KINASE"/>
    <property type="match status" value="1"/>
</dbReference>
<proteinExistence type="inferred from homology"/>
<protein>
    <submittedName>
        <fullName evidence="2">ROK family protein</fullName>
    </submittedName>
</protein>
<comment type="caution">
    <text evidence="2">The sequence shown here is derived from an EMBL/GenBank/DDBJ whole genome shotgun (WGS) entry which is preliminary data.</text>
</comment>
<evidence type="ECO:0000256" key="1">
    <source>
        <dbReference type="ARBA" id="ARBA00006479"/>
    </source>
</evidence>
<organism evidence="2 3">
    <name type="scientific">Paenibacillus germinis</name>
    <dbReference type="NCBI Taxonomy" id="2654979"/>
    <lineage>
        <taxon>Bacteria</taxon>
        <taxon>Bacillati</taxon>
        <taxon>Bacillota</taxon>
        <taxon>Bacilli</taxon>
        <taxon>Bacillales</taxon>
        <taxon>Paenibacillaceae</taxon>
        <taxon>Paenibacillus</taxon>
    </lineage>
</organism>
<comment type="similarity">
    <text evidence="1">Belongs to the ROK (NagC/XylR) family.</text>
</comment>
<dbReference type="CDD" id="cd23763">
    <property type="entry name" value="ASKHA_ATPase_ROK"/>
    <property type="match status" value="1"/>
</dbReference>
<evidence type="ECO:0000313" key="3">
    <source>
        <dbReference type="Proteomes" id="UP000658690"/>
    </source>
</evidence>
<dbReference type="SUPFAM" id="SSF53067">
    <property type="entry name" value="Actin-like ATPase domain"/>
    <property type="match status" value="1"/>
</dbReference>
<dbReference type="RefSeq" id="WP_171688681.1">
    <property type="nucleotide sequence ID" value="NZ_WHOC01000028.1"/>
</dbReference>
<reference evidence="2 3" key="1">
    <citation type="submission" date="2019-10" db="EMBL/GenBank/DDBJ databases">
        <title>Description of Paenibacillus choica sp. nov.</title>
        <authorList>
            <person name="Carlier A."/>
            <person name="Qi S."/>
        </authorList>
    </citation>
    <scope>NUCLEOTIDE SEQUENCE [LARGE SCALE GENOMIC DNA]</scope>
    <source>
        <strain evidence="2 3">LMG 31460</strain>
    </source>
</reference>
<evidence type="ECO:0000313" key="2">
    <source>
        <dbReference type="EMBL" id="NOU85365.1"/>
    </source>
</evidence>
<dbReference type="Proteomes" id="UP000658690">
    <property type="component" value="Unassembled WGS sequence"/>
</dbReference>
<dbReference type="EMBL" id="WHOC01000028">
    <property type="protein sequence ID" value="NOU85365.1"/>
    <property type="molecule type" value="Genomic_DNA"/>
</dbReference>
<dbReference type="PANTHER" id="PTHR18964">
    <property type="entry name" value="ROK (REPRESSOR, ORF, KINASE) FAMILY"/>
    <property type="match status" value="1"/>
</dbReference>
<dbReference type="Pfam" id="PF00480">
    <property type="entry name" value="ROK"/>
    <property type="match status" value="1"/>
</dbReference>